<dbReference type="OrthoDB" id="676759at2"/>
<evidence type="ECO:0000256" key="1">
    <source>
        <dbReference type="SAM" id="MobiDB-lite"/>
    </source>
</evidence>
<organism evidence="2 3">
    <name type="scientific">Pedobacter psychroterrae</name>
    <dbReference type="NCBI Taxonomy" id="2530453"/>
    <lineage>
        <taxon>Bacteria</taxon>
        <taxon>Pseudomonadati</taxon>
        <taxon>Bacteroidota</taxon>
        <taxon>Sphingobacteriia</taxon>
        <taxon>Sphingobacteriales</taxon>
        <taxon>Sphingobacteriaceae</taxon>
        <taxon>Pedobacter</taxon>
    </lineage>
</organism>
<proteinExistence type="predicted"/>
<gene>
    <name evidence="2" type="ORF">EZ437_18815</name>
</gene>
<evidence type="ECO:0008006" key="4">
    <source>
        <dbReference type="Google" id="ProtNLM"/>
    </source>
</evidence>
<dbReference type="EMBL" id="SJSL01000007">
    <property type="protein sequence ID" value="TCC98245.1"/>
    <property type="molecule type" value="Genomic_DNA"/>
</dbReference>
<dbReference type="AlphaFoldDB" id="A0A4R0NDA2"/>
<dbReference type="RefSeq" id="WP_131597617.1">
    <property type="nucleotide sequence ID" value="NZ_SJSL01000007.1"/>
</dbReference>
<reference evidence="2 3" key="1">
    <citation type="submission" date="2019-02" db="EMBL/GenBank/DDBJ databases">
        <title>Pedobacter sp. RP-1-14 sp. nov., isolated from Arctic soil.</title>
        <authorList>
            <person name="Dahal R.H."/>
        </authorList>
    </citation>
    <scope>NUCLEOTIDE SEQUENCE [LARGE SCALE GENOMIC DNA]</scope>
    <source>
        <strain evidence="2 3">RP-1-14</strain>
    </source>
</reference>
<evidence type="ECO:0000313" key="2">
    <source>
        <dbReference type="EMBL" id="TCC98245.1"/>
    </source>
</evidence>
<accession>A0A4R0NDA2</accession>
<sequence>METSENKKFTVNINKDGSNAQSTEVTHKETTDGLSYYICKIGENEVQLRKDDHWEVIWGELDPEKVATLGAEIDKHILKHS</sequence>
<evidence type="ECO:0000313" key="3">
    <source>
        <dbReference type="Proteomes" id="UP000293347"/>
    </source>
</evidence>
<protein>
    <recommendedName>
        <fullName evidence="4">DUF4367 domain-containing protein</fullName>
    </recommendedName>
</protein>
<keyword evidence="3" id="KW-1185">Reference proteome</keyword>
<comment type="caution">
    <text evidence="2">The sequence shown here is derived from an EMBL/GenBank/DDBJ whole genome shotgun (WGS) entry which is preliminary data.</text>
</comment>
<name>A0A4R0NDA2_9SPHI</name>
<dbReference type="Proteomes" id="UP000293347">
    <property type="component" value="Unassembled WGS sequence"/>
</dbReference>
<feature type="compositionally biased region" description="Polar residues" evidence="1">
    <location>
        <begin position="9"/>
        <end position="24"/>
    </location>
</feature>
<feature type="region of interest" description="Disordered" evidence="1">
    <location>
        <begin position="1"/>
        <end position="26"/>
    </location>
</feature>